<evidence type="ECO:0000259" key="1">
    <source>
        <dbReference type="PROSITE" id="PS51184"/>
    </source>
</evidence>
<dbReference type="GO" id="GO:0005634">
    <property type="term" value="C:nucleus"/>
    <property type="evidence" value="ECO:0007669"/>
    <property type="project" value="TreeGrafter"/>
</dbReference>
<dbReference type="PANTHER" id="PTHR12461:SF105">
    <property type="entry name" value="HYPOXIA-INDUCIBLE FACTOR 1-ALPHA INHIBITOR"/>
    <property type="match status" value="1"/>
</dbReference>
<dbReference type="InterPro" id="IPR041667">
    <property type="entry name" value="Cupin_8"/>
</dbReference>
<keyword evidence="3" id="KW-1185">Reference proteome</keyword>
<dbReference type="GO" id="GO:0036140">
    <property type="term" value="F:[protein]-asparagine 3-dioxygenase activity"/>
    <property type="evidence" value="ECO:0007669"/>
    <property type="project" value="TreeGrafter"/>
</dbReference>
<dbReference type="AlphaFoldDB" id="A0AA36BIH1"/>
<evidence type="ECO:0000313" key="2">
    <source>
        <dbReference type="EMBL" id="CAI9735000.1"/>
    </source>
</evidence>
<dbReference type="GO" id="GO:0036139">
    <property type="term" value="F:peptidyl-histidine dioxygenase activity"/>
    <property type="evidence" value="ECO:0007669"/>
    <property type="project" value="TreeGrafter"/>
</dbReference>
<dbReference type="Gene3D" id="2.60.120.10">
    <property type="entry name" value="Jelly Rolls"/>
    <property type="match status" value="1"/>
</dbReference>
<dbReference type="Pfam" id="PF13621">
    <property type="entry name" value="Cupin_8"/>
    <property type="match status" value="1"/>
</dbReference>
<name>A0AA36BIH1_OCTVU</name>
<dbReference type="FunFam" id="2.60.120.10:FF:000042">
    <property type="entry name" value="Hypoxia-inducible factor 1-alpha inhibitor"/>
    <property type="match status" value="1"/>
</dbReference>
<evidence type="ECO:0000313" key="3">
    <source>
        <dbReference type="Proteomes" id="UP001162480"/>
    </source>
</evidence>
<feature type="domain" description="JmjC" evidence="1">
    <location>
        <begin position="113"/>
        <end position="288"/>
    </location>
</feature>
<dbReference type="SMART" id="SM00558">
    <property type="entry name" value="JmjC"/>
    <property type="match status" value="1"/>
</dbReference>
<sequence>MAAEAVDPPHRYKFPLSKVPRLPYDDPQAQRLISAQQPVVLTGSGLVDSALHWNLDYLSDNMANTQFTVYQSDNYYFKYYEARKIPQQKDFVSPTIQMQMSFPEFVEKLKEAQCSKKHWLYLQQPLTEGVGDKIVQDFVSFNWRWISKQQKENNWGPLSSNLLLVGMAGNITPVHYDEQQNFFAQLRGVKRCLLFAPDQFKSLYPFPVYHPHDRQSQVNLENPNLEKFPKVLELKGFEATLHPGDVLYIPIYWWHQIESLPQKGVTISINFWYKVRNSCQQTVTYPLAASQKIAIMRNIEKMVTDALGDINEVAPFMRTMVLGRVDLQNQHI</sequence>
<reference evidence="2" key="1">
    <citation type="submission" date="2023-08" db="EMBL/GenBank/DDBJ databases">
        <authorList>
            <person name="Alioto T."/>
            <person name="Alioto T."/>
            <person name="Gomez Garrido J."/>
        </authorList>
    </citation>
    <scope>NUCLEOTIDE SEQUENCE</scope>
</reference>
<organism evidence="2 3">
    <name type="scientific">Octopus vulgaris</name>
    <name type="common">Common octopus</name>
    <dbReference type="NCBI Taxonomy" id="6645"/>
    <lineage>
        <taxon>Eukaryota</taxon>
        <taxon>Metazoa</taxon>
        <taxon>Spiralia</taxon>
        <taxon>Lophotrochozoa</taxon>
        <taxon>Mollusca</taxon>
        <taxon>Cephalopoda</taxon>
        <taxon>Coleoidea</taxon>
        <taxon>Octopodiformes</taxon>
        <taxon>Octopoda</taxon>
        <taxon>Incirrata</taxon>
        <taxon>Octopodidae</taxon>
        <taxon>Octopus</taxon>
    </lineage>
</organism>
<dbReference type="GO" id="GO:0045746">
    <property type="term" value="P:negative regulation of Notch signaling pathway"/>
    <property type="evidence" value="ECO:0007669"/>
    <property type="project" value="TreeGrafter"/>
</dbReference>
<accession>A0AA36BIH1</accession>
<proteinExistence type="predicted"/>
<dbReference type="InterPro" id="IPR014710">
    <property type="entry name" value="RmlC-like_jellyroll"/>
</dbReference>
<dbReference type="GO" id="GO:0005737">
    <property type="term" value="C:cytoplasm"/>
    <property type="evidence" value="ECO:0007669"/>
    <property type="project" value="TreeGrafter"/>
</dbReference>
<dbReference type="InterPro" id="IPR027452">
    <property type="entry name" value="FIH-1_dom_II"/>
</dbReference>
<dbReference type="EMBL" id="OX597830">
    <property type="protein sequence ID" value="CAI9735000.1"/>
    <property type="molecule type" value="Genomic_DNA"/>
</dbReference>
<dbReference type="InterPro" id="IPR003347">
    <property type="entry name" value="JmjC_dom"/>
</dbReference>
<dbReference type="SUPFAM" id="SSF51197">
    <property type="entry name" value="Clavaminate synthase-like"/>
    <property type="match status" value="1"/>
</dbReference>
<dbReference type="GO" id="GO:0071532">
    <property type="term" value="F:ankyrin repeat binding"/>
    <property type="evidence" value="ECO:0007669"/>
    <property type="project" value="TreeGrafter"/>
</dbReference>
<dbReference type="Gene3D" id="1.10.287.1010">
    <property type="entry name" value="Clavaminate synthase-like"/>
    <property type="match status" value="1"/>
</dbReference>
<dbReference type="PROSITE" id="PS51184">
    <property type="entry name" value="JMJC"/>
    <property type="match status" value="1"/>
</dbReference>
<dbReference type="PANTHER" id="PTHR12461">
    <property type="entry name" value="HYPOXIA-INDUCIBLE FACTOR 1 ALPHA INHIBITOR-RELATED"/>
    <property type="match status" value="1"/>
</dbReference>
<protein>
    <recommendedName>
        <fullName evidence="1">JmjC domain-containing protein</fullName>
    </recommendedName>
</protein>
<gene>
    <name evidence="2" type="ORF">OCTVUL_1B004490</name>
</gene>
<dbReference type="Proteomes" id="UP001162480">
    <property type="component" value="Chromosome 17"/>
</dbReference>